<protein>
    <submittedName>
        <fullName evidence="1">Uncharacterized protein</fullName>
    </submittedName>
</protein>
<evidence type="ECO:0000313" key="2">
    <source>
        <dbReference type="Proteomes" id="UP000002019"/>
    </source>
</evidence>
<organism evidence="1 2">
    <name type="scientific">Cloacimonas acidaminovorans (strain Evry)</name>
    <dbReference type="NCBI Taxonomy" id="459349"/>
    <lineage>
        <taxon>Bacteria</taxon>
        <taxon>Pseudomonadati</taxon>
        <taxon>Candidatus Cloacimonadota</taxon>
        <taxon>Candidatus Cloacimonadia</taxon>
        <taxon>Candidatus Cloacimonadales</taxon>
        <taxon>Candidatus Cloacimonadaceae</taxon>
        <taxon>Candidatus Cloacimonas</taxon>
    </lineage>
</organism>
<dbReference type="HOGENOM" id="CLU_3249275_0_0_0"/>
<dbReference type="Proteomes" id="UP000002019">
    <property type="component" value="Chromosome"/>
</dbReference>
<reference evidence="1 2" key="1">
    <citation type="journal article" date="2008" name="J. Bacteriol.">
        <title>'Candidatus Cloacamonas acidaminovorans': genome sequence reconstruction provides a first glimpse of a new bacterial division.</title>
        <authorList>
            <person name="Pelletier E."/>
            <person name="Kreimeyer A."/>
            <person name="Bocs S."/>
            <person name="Rouy Z."/>
            <person name="Gyapay G."/>
            <person name="Chouari R."/>
            <person name="Riviere D."/>
            <person name="Ganesan A."/>
            <person name="Daegelen P."/>
            <person name="Sghir A."/>
            <person name="Cohen G.N."/>
            <person name="Medigue C."/>
            <person name="Weissenbach J."/>
            <person name="Le Paslier D."/>
        </authorList>
    </citation>
    <scope>NUCLEOTIDE SEQUENCE [LARGE SCALE GENOMIC DNA]</scope>
    <source>
        <strain evidence="2">Evry</strain>
    </source>
</reference>
<proteinExistence type="predicted"/>
<dbReference type="EMBL" id="CU466930">
    <property type="protein sequence ID" value="CAO81019.1"/>
    <property type="molecule type" value="Genomic_DNA"/>
</dbReference>
<evidence type="ECO:0000313" key="1">
    <source>
        <dbReference type="EMBL" id="CAO81019.1"/>
    </source>
</evidence>
<dbReference type="AlphaFoldDB" id="B0VEY2"/>
<sequence>MVAEDPYSTEWTILQENIAATQLNIQILPEHPYRFYKVVAVR</sequence>
<dbReference type="KEGG" id="caci:CLOAM1157"/>
<accession>B0VEY2</accession>
<name>B0VEY2_CLOAI</name>
<gene>
    <name evidence="1" type="ordered locus">CLOAM1157</name>
</gene>
<keyword evidence="2" id="KW-1185">Reference proteome</keyword>